<feature type="domain" description="Carbohydrate esterase 2 N-terminal" evidence="3">
    <location>
        <begin position="55"/>
        <end position="143"/>
    </location>
</feature>
<dbReference type="CDD" id="cd01831">
    <property type="entry name" value="Endoglucanase_E_like"/>
    <property type="match status" value="1"/>
</dbReference>
<dbReference type="SUPFAM" id="SSF52266">
    <property type="entry name" value="SGNH hydrolase"/>
    <property type="match status" value="1"/>
</dbReference>
<feature type="domain" description="SGNH hydrolase-type esterase" evidence="2">
    <location>
        <begin position="157"/>
        <end position="334"/>
    </location>
</feature>
<name>Q1IQE4_KORVE</name>
<evidence type="ECO:0000256" key="1">
    <source>
        <dbReference type="SAM" id="SignalP"/>
    </source>
</evidence>
<keyword evidence="1" id="KW-0732">Signal</keyword>
<protein>
    <submittedName>
        <fullName evidence="4">Lipolytic enzyme, G-D-S-L</fullName>
    </submittedName>
</protein>
<dbReference type="InterPro" id="IPR036514">
    <property type="entry name" value="SGNH_hydro_sf"/>
</dbReference>
<dbReference type="InterPro" id="IPR037461">
    <property type="entry name" value="CtCE2-like_dom"/>
</dbReference>
<proteinExistence type="predicted"/>
<dbReference type="Gene3D" id="3.40.50.1110">
    <property type="entry name" value="SGNH hydrolase"/>
    <property type="match status" value="1"/>
</dbReference>
<reference evidence="4 5" key="1">
    <citation type="journal article" date="2009" name="Appl. Environ. Microbiol.">
        <title>Three genomes from the phylum Acidobacteria provide insight into the lifestyles of these microorganisms in soils.</title>
        <authorList>
            <person name="Ward N.L."/>
            <person name="Challacombe J.F."/>
            <person name="Janssen P.H."/>
            <person name="Henrissat B."/>
            <person name="Coutinho P.M."/>
            <person name="Wu M."/>
            <person name="Xie G."/>
            <person name="Haft D.H."/>
            <person name="Sait M."/>
            <person name="Badger J."/>
            <person name="Barabote R.D."/>
            <person name="Bradley B."/>
            <person name="Brettin T.S."/>
            <person name="Brinkac L.M."/>
            <person name="Bruce D."/>
            <person name="Creasy T."/>
            <person name="Daugherty S.C."/>
            <person name="Davidsen T.M."/>
            <person name="DeBoy R.T."/>
            <person name="Detter J.C."/>
            <person name="Dodson R.J."/>
            <person name="Durkin A.S."/>
            <person name="Ganapathy A."/>
            <person name="Gwinn-Giglio M."/>
            <person name="Han C.S."/>
            <person name="Khouri H."/>
            <person name="Kiss H."/>
            <person name="Kothari S.P."/>
            <person name="Madupu R."/>
            <person name="Nelson K.E."/>
            <person name="Nelson W.C."/>
            <person name="Paulsen I."/>
            <person name="Penn K."/>
            <person name="Ren Q."/>
            <person name="Rosovitz M.J."/>
            <person name="Selengut J.D."/>
            <person name="Shrivastava S."/>
            <person name="Sullivan S.A."/>
            <person name="Tapia R."/>
            <person name="Thompson L.S."/>
            <person name="Watkins K.L."/>
            <person name="Yang Q."/>
            <person name="Yu C."/>
            <person name="Zafar N."/>
            <person name="Zhou L."/>
            <person name="Kuske C.R."/>
        </authorList>
    </citation>
    <scope>NUCLEOTIDE SEQUENCE [LARGE SCALE GENOMIC DNA]</scope>
    <source>
        <strain evidence="4 5">Ellin345</strain>
    </source>
</reference>
<evidence type="ECO:0000313" key="5">
    <source>
        <dbReference type="Proteomes" id="UP000002432"/>
    </source>
</evidence>
<dbReference type="EnsemblBacteria" id="ABF40906">
    <property type="protein sequence ID" value="ABF40906"/>
    <property type="gene ID" value="Acid345_1905"/>
</dbReference>
<dbReference type="Pfam" id="PF13472">
    <property type="entry name" value="Lipase_GDSL_2"/>
    <property type="match status" value="1"/>
</dbReference>
<dbReference type="Pfam" id="PF17996">
    <property type="entry name" value="CE2_N"/>
    <property type="match status" value="1"/>
</dbReference>
<dbReference type="InterPro" id="IPR013830">
    <property type="entry name" value="SGNH_hydro"/>
</dbReference>
<dbReference type="GO" id="GO:0052689">
    <property type="term" value="F:carboxylic ester hydrolase activity"/>
    <property type="evidence" value="ECO:0007669"/>
    <property type="project" value="InterPro"/>
</dbReference>
<dbReference type="Gene3D" id="2.60.120.260">
    <property type="entry name" value="Galactose-binding domain-like"/>
    <property type="match status" value="1"/>
</dbReference>
<evidence type="ECO:0000313" key="4">
    <source>
        <dbReference type="EMBL" id="ABF40906.1"/>
    </source>
</evidence>
<dbReference type="EMBL" id="CP000360">
    <property type="protein sequence ID" value="ABF40906.1"/>
    <property type="molecule type" value="Genomic_DNA"/>
</dbReference>
<dbReference type="KEGG" id="aba:Acid345_1905"/>
<dbReference type="STRING" id="204669.Acid345_1905"/>
<dbReference type="PANTHER" id="PTHR37834:SF2">
    <property type="entry name" value="ESTERASE, SGNH HYDROLASE-TYPE"/>
    <property type="match status" value="1"/>
</dbReference>
<dbReference type="AlphaFoldDB" id="Q1IQE4"/>
<organism evidence="4 5">
    <name type="scientific">Koribacter versatilis (strain Ellin345)</name>
    <dbReference type="NCBI Taxonomy" id="204669"/>
    <lineage>
        <taxon>Bacteria</taxon>
        <taxon>Pseudomonadati</taxon>
        <taxon>Acidobacteriota</taxon>
        <taxon>Terriglobia</taxon>
        <taxon>Terriglobales</taxon>
        <taxon>Candidatus Korobacteraceae</taxon>
        <taxon>Candidatus Korobacter</taxon>
    </lineage>
</organism>
<dbReference type="Proteomes" id="UP000002432">
    <property type="component" value="Chromosome"/>
</dbReference>
<dbReference type="InterPro" id="IPR040794">
    <property type="entry name" value="CE2_N"/>
</dbReference>
<dbReference type="HOGENOM" id="CLU_042506_1_0_0"/>
<dbReference type="RefSeq" id="WP_011522708.1">
    <property type="nucleotide sequence ID" value="NC_008009.1"/>
</dbReference>
<gene>
    <name evidence="4" type="ordered locus">Acid345_1905</name>
</gene>
<keyword evidence="5" id="KW-1185">Reference proteome</keyword>
<accession>Q1IQE4</accession>
<sequence>MISRLLALILALTSFTVAAPPVKFQISPVSSSEKTGLHVLPMHIGGRVLQRGAESAPSYERQWPGTYFDTAFIGPDVYFKLGSGDAILKITLDQSSQSLTKPAPGLYVIRGLTNKHHDLRLEVITESQAGPTSFDGFFAPRSAKPDTPHSYPLQIEFIGDSHTVGYGNTSPKRECTEDEVWATTDTSQGIAPLVARPFHADYQVNAISGRGIVRNYNGFPGDTLPAAYPFTLLDHTSRYDNPDWRPQVIVVSLGTNDFSTPLHAGEKWKTRDELHADYEQTYAEFLHQLRARNPKAYFILWATEMSDGEILAEVQKVADRVRSAGEKQISVVPVKELEVTGCNYHPSLTDDRKIADAIVAAIKAKN</sequence>
<evidence type="ECO:0000259" key="3">
    <source>
        <dbReference type="Pfam" id="PF17996"/>
    </source>
</evidence>
<dbReference type="PANTHER" id="PTHR37834">
    <property type="entry name" value="GDSL-LIKE LIPASE/ACYLHYDROLASE DOMAIN PROTEIN (AFU_ORTHOLOGUE AFUA_2G00620)"/>
    <property type="match status" value="1"/>
</dbReference>
<evidence type="ECO:0000259" key="2">
    <source>
        <dbReference type="Pfam" id="PF13472"/>
    </source>
</evidence>
<dbReference type="eggNOG" id="COG2755">
    <property type="taxonomic scope" value="Bacteria"/>
</dbReference>
<dbReference type="InterPro" id="IPR052762">
    <property type="entry name" value="PCW_deacetylase/CE"/>
</dbReference>
<dbReference type="OrthoDB" id="9801375at2"/>
<feature type="signal peptide" evidence="1">
    <location>
        <begin position="1"/>
        <end position="19"/>
    </location>
</feature>
<feature type="chain" id="PRO_5004191102" evidence="1">
    <location>
        <begin position="20"/>
        <end position="366"/>
    </location>
</feature>